<dbReference type="PANTHER" id="PTHR45991">
    <property type="entry name" value="PACHYTENE CHECKPOINT PROTEIN 2"/>
    <property type="match status" value="1"/>
</dbReference>
<dbReference type="OrthoDB" id="5925at2759"/>
<name>A0A4U0WWK4_9PEZI</name>
<evidence type="ECO:0000256" key="3">
    <source>
        <dbReference type="SAM" id="MobiDB-lite"/>
    </source>
</evidence>
<feature type="non-terminal residue" evidence="5">
    <location>
        <position position="258"/>
    </location>
</feature>
<evidence type="ECO:0000256" key="1">
    <source>
        <dbReference type="ARBA" id="ARBA00022741"/>
    </source>
</evidence>
<reference evidence="5 6" key="1">
    <citation type="submission" date="2017-03" db="EMBL/GenBank/DDBJ databases">
        <title>Genomes of endolithic fungi from Antarctica.</title>
        <authorList>
            <person name="Coleine C."/>
            <person name="Masonjones S."/>
            <person name="Stajich J.E."/>
        </authorList>
    </citation>
    <scope>NUCLEOTIDE SEQUENCE [LARGE SCALE GENOMIC DNA]</scope>
    <source>
        <strain evidence="5 6">CCFEE 5184</strain>
    </source>
</reference>
<organism evidence="5 6">
    <name type="scientific">Friedmanniomyces simplex</name>
    <dbReference type="NCBI Taxonomy" id="329884"/>
    <lineage>
        <taxon>Eukaryota</taxon>
        <taxon>Fungi</taxon>
        <taxon>Dikarya</taxon>
        <taxon>Ascomycota</taxon>
        <taxon>Pezizomycotina</taxon>
        <taxon>Dothideomycetes</taxon>
        <taxon>Dothideomycetidae</taxon>
        <taxon>Mycosphaerellales</taxon>
        <taxon>Teratosphaeriaceae</taxon>
        <taxon>Friedmanniomyces</taxon>
    </lineage>
</organism>
<dbReference type="EMBL" id="NAJQ01000530">
    <property type="protein sequence ID" value="TKA68120.1"/>
    <property type="molecule type" value="Genomic_DNA"/>
</dbReference>
<keyword evidence="6" id="KW-1185">Reference proteome</keyword>
<protein>
    <recommendedName>
        <fullName evidence="4">Pachytene checkpoint protein 2 C-terminal domain-containing protein</fullName>
    </recommendedName>
</protein>
<evidence type="ECO:0000313" key="6">
    <source>
        <dbReference type="Proteomes" id="UP000309340"/>
    </source>
</evidence>
<evidence type="ECO:0000313" key="5">
    <source>
        <dbReference type="EMBL" id="TKA68120.1"/>
    </source>
</evidence>
<keyword evidence="2" id="KW-0067">ATP-binding</keyword>
<comment type="caution">
    <text evidence="5">The sequence shown here is derived from an EMBL/GenBank/DDBJ whole genome shotgun (WGS) entry which is preliminary data.</text>
</comment>
<proteinExistence type="predicted"/>
<feature type="region of interest" description="Disordered" evidence="3">
    <location>
        <begin position="125"/>
        <end position="164"/>
    </location>
</feature>
<evidence type="ECO:0000256" key="2">
    <source>
        <dbReference type="ARBA" id="ARBA00022840"/>
    </source>
</evidence>
<dbReference type="GO" id="GO:0005524">
    <property type="term" value="F:ATP binding"/>
    <property type="evidence" value="ECO:0007669"/>
    <property type="project" value="UniProtKB-KW"/>
</dbReference>
<feature type="domain" description="Pachytene checkpoint protein 2 C-terminal" evidence="4">
    <location>
        <begin position="96"/>
        <end position="125"/>
    </location>
</feature>
<keyword evidence="1" id="KW-0547">Nucleotide-binding</keyword>
<dbReference type="PANTHER" id="PTHR45991:SF1">
    <property type="entry name" value="PACHYTENE CHECKPOINT PROTEIN 2 HOMOLOG"/>
    <property type="match status" value="1"/>
</dbReference>
<dbReference type="STRING" id="329884.A0A4U0WWK4"/>
<dbReference type="Proteomes" id="UP000309340">
    <property type="component" value="Unassembled WGS sequence"/>
</dbReference>
<dbReference type="Pfam" id="PF23242">
    <property type="entry name" value="AAA_lid_TRIP13_C"/>
    <property type="match status" value="2"/>
</dbReference>
<accession>A0A4U0WWK4</accession>
<dbReference type="InterPro" id="IPR058249">
    <property type="entry name" value="Pch2_C"/>
</dbReference>
<dbReference type="GO" id="GO:0005694">
    <property type="term" value="C:chromosome"/>
    <property type="evidence" value="ECO:0007669"/>
    <property type="project" value="TreeGrafter"/>
</dbReference>
<dbReference type="InterPro" id="IPR044539">
    <property type="entry name" value="Pch2-like"/>
</dbReference>
<gene>
    <name evidence="5" type="ORF">B0A55_08289</name>
</gene>
<sequence>MPVPPTTENTMLLKPTLHIEVIVKEQPSKPADVQELRDISKQWFNNCHATVKIGRDIILEGEQLVPKKHLLTRLLGAIDQAFLGCVDIKQLSPSPSPAAIYNIFRSCLNELIRSSIVNTTTTTAAAVQLTPTPPNPTTRDSFKPSRATPSHSPPTEKQEQEQEPWTLLPPSDLLLLPTLSFLQINLLDPSHSHTPGPGVWPLAQQKCANFSGRTLRRLPILGLAMYTWGAGASVTLEEAVAALEKAVGGGGGGDGAAG</sequence>
<dbReference type="GO" id="GO:0051598">
    <property type="term" value="P:meiotic recombination checkpoint signaling"/>
    <property type="evidence" value="ECO:0007669"/>
    <property type="project" value="TreeGrafter"/>
</dbReference>
<dbReference type="GO" id="GO:0005634">
    <property type="term" value="C:nucleus"/>
    <property type="evidence" value="ECO:0007669"/>
    <property type="project" value="TreeGrafter"/>
</dbReference>
<dbReference type="GO" id="GO:0007131">
    <property type="term" value="P:reciprocal meiotic recombination"/>
    <property type="evidence" value="ECO:0007669"/>
    <property type="project" value="TreeGrafter"/>
</dbReference>
<dbReference type="AlphaFoldDB" id="A0A4U0WWK4"/>
<evidence type="ECO:0000259" key="4">
    <source>
        <dbReference type="Pfam" id="PF23242"/>
    </source>
</evidence>
<feature type="domain" description="Pachytene checkpoint protein 2 C-terminal" evidence="4">
    <location>
        <begin position="204"/>
        <end position="247"/>
    </location>
</feature>